<organism evidence="1 2">
    <name type="scientific">Devosia elaeis</name>
    <dbReference type="NCBI Taxonomy" id="1770058"/>
    <lineage>
        <taxon>Bacteria</taxon>
        <taxon>Pseudomonadati</taxon>
        <taxon>Pseudomonadota</taxon>
        <taxon>Alphaproteobacteria</taxon>
        <taxon>Hyphomicrobiales</taxon>
        <taxon>Devosiaceae</taxon>
        <taxon>Devosia</taxon>
    </lineage>
</organism>
<name>A0A178HLX3_9HYPH</name>
<dbReference type="InterPro" id="IPR008320">
    <property type="entry name" value="UCP032025"/>
</dbReference>
<comment type="caution">
    <text evidence="1">The sequence shown here is derived from an EMBL/GenBank/DDBJ whole genome shotgun (WGS) entry which is preliminary data.</text>
</comment>
<reference evidence="1 2" key="1">
    <citation type="submission" date="2016-03" db="EMBL/GenBank/DDBJ databases">
        <title>Genome sequencing of Devosia sp. S37.</title>
        <authorList>
            <person name="Mohd Nor M."/>
        </authorList>
    </citation>
    <scope>NUCLEOTIDE SEQUENCE [LARGE SCALE GENOMIC DNA]</scope>
    <source>
        <strain evidence="1 2">S37</strain>
    </source>
</reference>
<evidence type="ECO:0000313" key="1">
    <source>
        <dbReference type="EMBL" id="OAM73872.1"/>
    </source>
</evidence>
<keyword evidence="2" id="KW-1185">Reference proteome</keyword>
<dbReference type="STRING" id="1770058.A3840_17060"/>
<evidence type="ECO:0000313" key="2">
    <source>
        <dbReference type="Proteomes" id="UP000078389"/>
    </source>
</evidence>
<dbReference type="Pfam" id="PF07370">
    <property type="entry name" value="DUF1489"/>
    <property type="match status" value="1"/>
</dbReference>
<dbReference type="Proteomes" id="UP000078389">
    <property type="component" value="Unassembled WGS sequence"/>
</dbReference>
<protein>
    <recommendedName>
        <fullName evidence="3">Lysophospholipase</fullName>
    </recommendedName>
</protein>
<gene>
    <name evidence="1" type="ORF">A3840_17060</name>
</gene>
<dbReference type="OrthoDB" id="9798292at2"/>
<accession>A0A178HLX3</accession>
<dbReference type="RefSeq" id="WP_067459730.1">
    <property type="nucleotide sequence ID" value="NZ_LVVY01000129.1"/>
</dbReference>
<proteinExistence type="predicted"/>
<dbReference type="AlphaFoldDB" id="A0A178HLX3"/>
<sequence length="141" mass="16361">MIHMVKLCVGVATVEELESYRDERAHWWGADYGEDVHVHRTRMMPKRREEMEGISSIYWVMSGTICCRQPILRLAPYTNAEGKDYCDIIMAPDIVRTLPYPKRPFQGWRYLRPEDAPPDMESNDNENSAEIAAELARMGLI</sequence>
<evidence type="ECO:0008006" key="3">
    <source>
        <dbReference type="Google" id="ProtNLM"/>
    </source>
</evidence>
<dbReference type="PIRSF" id="PIRSF032025">
    <property type="entry name" value="UCP032025"/>
    <property type="match status" value="1"/>
</dbReference>
<dbReference type="EMBL" id="LVVY01000129">
    <property type="protein sequence ID" value="OAM73872.1"/>
    <property type="molecule type" value="Genomic_DNA"/>
</dbReference>